<evidence type="ECO:0000313" key="9">
    <source>
        <dbReference type="EMBL" id="WWC64051.1"/>
    </source>
</evidence>
<dbReference type="InterPro" id="IPR001193">
    <property type="entry name" value="MBTPS2"/>
</dbReference>
<evidence type="ECO:0000256" key="3">
    <source>
        <dbReference type="ARBA" id="ARBA00022989"/>
    </source>
</evidence>
<dbReference type="GO" id="GO:0012505">
    <property type="term" value="C:endomembrane system"/>
    <property type="evidence" value="ECO:0007669"/>
    <property type="project" value="UniProtKB-SubCell"/>
</dbReference>
<proteinExistence type="predicted"/>
<evidence type="ECO:0000256" key="5">
    <source>
        <dbReference type="ARBA" id="ARBA00032658"/>
    </source>
</evidence>
<dbReference type="STRING" id="1296121.A0A1A5ZU28"/>
<dbReference type="VEuPathDB" id="FungiDB:I303_08699"/>
<comment type="subcellular location">
    <subcellularLocation>
        <location evidence="1">Endomembrane system</location>
        <topology evidence="1">Multi-pass membrane protein</topology>
    </subcellularLocation>
</comment>
<keyword evidence="2 6" id="KW-0812">Transmembrane</keyword>
<keyword evidence="3 6" id="KW-1133">Transmembrane helix</keyword>
<dbReference type="GO" id="GO:0005737">
    <property type="term" value="C:cytoplasm"/>
    <property type="evidence" value="ECO:0007669"/>
    <property type="project" value="TreeGrafter"/>
</dbReference>
<reference evidence="8" key="1">
    <citation type="submission" date="2013-07" db="EMBL/GenBank/DDBJ databases">
        <title>The Genome Sequence of Cryptococcus dejecticola CBS10117.</title>
        <authorList>
            <consortium name="The Broad Institute Genome Sequencing Platform"/>
            <person name="Cuomo C."/>
            <person name="Litvintseva A."/>
            <person name="Chen Y."/>
            <person name="Heitman J."/>
            <person name="Sun S."/>
            <person name="Springer D."/>
            <person name="Dromer F."/>
            <person name="Young S.K."/>
            <person name="Zeng Q."/>
            <person name="Gargeya S."/>
            <person name="Fitzgerald M."/>
            <person name="Abouelleil A."/>
            <person name="Alvarado L."/>
            <person name="Berlin A.M."/>
            <person name="Chapman S.B."/>
            <person name="Dewar J."/>
            <person name="Goldberg J."/>
            <person name="Griggs A."/>
            <person name="Gujja S."/>
            <person name="Hansen M."/>
            <person name="Howarth C."/>
            <person name="Imamovic A."/>
            <person name="Larimer J."/>
            <person name="McCowan C."/>
            <person name="Murphy C."/>
            <person name="Pearson M."/>
            <person name="Priest M."/>
            <person name="Roberts A."/>
            <person name="Saif S."/>
            <person name="Shea T."/>
            <person name="Sykes S."/>
            <person name="Wortman J."/>
            <person name="Nusbaum C."/>
            <person name="Birren B."/>
        </authorList>
    </citation>
    <scope>NUCLEOTIDE SEQUENCE [LARGE SCALE GENOMIC DNA]</scope>
    <source>
        <strain evidence="8">CBS 10117</strain>
    </source>
</reference>
<evidence type="ECO:0000256" key="1">
    <source>
        <dbReference type="ARBA" id="ARBA00004127"/>
    </source>
</evidence>
<name>A0A1A5ZU28_9TREE</name>
<evidence type="ECO:0000256" key="2">
    <source>
        <dbReference type="ARBA" id="ARBA00022692"/>
    </source>
</evidence>
<gene>
    <name evidence="8" type="ORF">I303_08699</name>
    <name evidence="9" type="ORF">I303_106658</name>
</gene>
<protein>
    <recommendedName>
        <fullName evidence="5">Endopeptidase S2P</fullName>
    </recommendedName>
</protein>
<evidence type="ECO:0000259" key="7">
    <source>
        <dbReference type="Pfam" id="PF02163"/>
    </source>
</evidence>
<keyword evidence="4 6" id="KW-0472">Membrane</keyword>
<feature type="domain" description="Peptidase M50" evidence="7">
    <location>
        <begin position="178"/>
        <end position="507"/>
    </location>
</feature>
<dbReference type="PANTHER" id="PTHR13325">
    <property type="entry name" value="PROTEASE M50 MEMBRANE-BOUND TRANSCRIPTION FACTOR SITE 2 PROTEASE"/>
    <property type="match status" value="1"/>
</dbReference>
<evidence type="ECO:0000313" key="10">
    <source>
        <dbReference type="Proteomes" id="UP000078595"/>
    </source>
</evidence>
<dbReference type="GO" id="GO:0031293">
    <property type="term" value="P:membrane protein intracellular domain proteolysis"/>
    <property type="evidence" value="ECO:0007669"/>
    <property type="project" value="TreeGrafter"/>
</dbReference>
<dbReference type="EMBL" id="CP144537">
    <property type="protein sequence ID" value="WWC64051.1"/>
    <property type="molecule type" value="Genomic_DNA"/>
</dbReference>
<dbReference type="Proteomes" id="UP000078595">
    <property type="component" value="Chromosome 8"/>
</dbReference>
<dbReference type="GeneID" id="28972398"/>
<feature type="transmembrane region" description="Helical" evidence="6">
    <location>
        <begin position="246"/>
        <end position="266"/>
    </location>
</feature>
<feature type="transmembrane region" description="Helical" evidence="6">
    <location>
        <begin position="579"/>
        <end position="598"/>
    </location>
</feature>
<evidence type="ECO:0000256" key="6">
    <source>
        <dbReference type="SAM" id="Phobius"/>
    </source>
</evidence>
<dbReference type="GO" id="GO:0004222">
    <property type="term" value="F:metalloendopeptidase activity"/>
    <property type="evidence" value="ECO:0007669"/>
    <property type="project" value="InterPro"/>
</dbReference>
<dbReference type="InterPro" id="IPR008915">
    <property type="entry name" value="Peptidase_M50"/>
</dbReference>
<dbReference type="EMBL" id="KI894038">
    <property type="protein sequence ID" value="OBR81313.1"/>
    <property type="molecule type" value="Genomic_DNA"/>
</dbReference>
<accession>A0A1A5ZU28</accession>
<dbReference type="KEGG" id="kdj:28972398"/>
<dbReference type="GO" id="GO:0016020">
    <property type="term" value="C:membrane"/>
    <property type="evidence" value="ECO:0007669"/>
    <property type="project" value="InterPro"/>
</dbReference>
<evidence type="ECO:0000256" key="4">
    <source>
        <dbReference type="ARBA" id="ARBA00023136"/>
    </source>
</evidence>
<dbReference type="AlphaFoldDB" id="A0A1A5ZU28"/>
<dbReference type="RefSeq" id="XP_018259155.1">
    <property type="nucleotide sequence ID" value="XM_018411954.1"/>
</dbReference>
<dbReference type="OrthoDB" id="7694678at2759"/>
<dbReference type="Pfam" id="PF02163">
    <property type="entry name" value="Peptidase_M50"/>
    <property type="match status" value="1"/>
</dbReference>
<feature type="transmembrane region" description="Helical" evidence="6">
    <location>
        <begin position="75"/>
        <end position="98"/>
    </location>
</feature>
<feature type="transmembrane region" description="Helical" evidence="6">
    <location>
        <begin position="465"/>
        <end position="486"/>
    </location>
</feature>
<reference evidence="9" key="2">
    <citation type="submission" date="2013-07" db="EMBL/GenBank/DDBJ databases">
        <authorList>
            <consortium name="The Broad Institute Genome Sequencing Platform"/>
            <person name="Cuomo C."/>
            <person name="Litvintseva A."/>
            <person name="Chen Y."/>
            <person name="Heitman J."/>
            <person name="Sun S."/>
            <person name="Springer D."/>
            <person name="Dromer F."/>
            <person name="Young S.K."/>
            <person name="Zeng Q."/>
            <person name="Gargeya S."/>
            <person name="Fitzgerald M."/>
            <person name="Abouelleil A."/>
            <person name="Alvarado L."/>
            <person name="Berlin A.M."/>
            <person name="Chapman S.B."/>
            <person name="Dewar J."/>
            <person name="Goldberg J."/>
            <person name="Griggs A."/>
            <person name="Gujja S."/>
            <person name="Hansen M."/>
            <person name="Howarth C."/>
            <person name="Imamovic A."/>
            <person name="Larimer J."/>
            <person name="McCowan C."/>
            <person name="Murphy C."/>
            <person name="Pearson M."/>
            <person name="Priest M."/>
            <person name="Roberts A."/>
            <person name="Saif S."/>
            <person name="Shea T."/>
            <person name="Sykes S."/>
            <person name="Wortman J."/>
            <person name="Nusbaum C."/>
            <person name="Birren B."/>
        </authorList>
    </citation>
    <scope>NUCLEOTIDE SEQUENCE</scope>
    <source>
        <strain evidence="9">CBS 10117</strain>
    </source>
</reference>
<organism evidence="8">
    <name type="scientific">Kwoniella dejecticola CBS 10117</name>
    <dbReference type="NCBI Taxonomy" id="1296121"/>
    <lineage>
        <taxon>Eukaryota</taxon>
        <taxon>Fungi</taxon>
        <taxon>Dikarya</taxon>
        <taxon>Basidiomycota</taxon>
        <taxon>Agaricomycotina</taxon>
        <taxon>Tremellomycetes</taxon>
        <taxon>Tremellales</taxon>
        <taxon>Cryptococcaceae</taxon>
        <taxon>Kwoniella</taxon>
    </lineage>
</organism>
<evidence type="ECO:0000313" key="8">
    <source>
        <dbReference type="EMBL" id="OBR81313.1"/>
    </source>
</evidence>
<sequence length="601" mass="66655">MLSVLVIIPLILIVSLASLIYYISVKLALASSTEQPTWEAERSGAVISLFTSSLNDLPSLLLNKLNIRLARRLKIVYNAGIGLGILGLIVALLGSAWATYTVWIEVWAEIEIHALQKVTDANRNTGIRIMKRAIGVPEDTDVVSFTLDNGSKGNWDFAGGLQPLIPGLTMPWTHLPTLVLALVVNQLIHEFGHAVSAALDNVQASRFSINLHAILPSMMVSFPSSIDTLDPNAKMRLATSGPFHNLLTWFFIWLLTFGGVGNLFWYDRSKEGVVVQDVHWNSPLYSHLSSGSLITHLDDVSLSSIVTTTTTSADSTNSDRWSDYLTSGTIGDEGRGWCMDKSTFLSQPSPLHDPHNTVLGKCSNETNKIAFESMNGLTKGTEKCLNPNPILNIKSTKCPCPDSRWVCIRPLASERILRIALNEGRAHTERIVIYTGPRNEVLRDVNVGRKDARGWGNGIRWAELFFKYISTIAMSLFLFNLLPLPLTDGSQLLISLLQWQSQTQPSSQISLRATLHNLENGAGDGQREAGPNIKLYREYEMDSDGEAEGYVGLSTSASSRQLRNRETGWRRWTRRGVQWFTMIMVGLWSAGWAMLFLLRSS</sequence>
<keyword evidence="10" id="KW-1185">Reference proteome</keyword>
<dbReference type="GO" id="GO:1905897">
    <property type="term" value="P:regulation of response to endoplasmic reticulum stress"/>
    <property type="evidence" value="ECO:0007669"/>
    <property type="project" value="TreeGrafter"/>
</dbReference>
<feature type="transmembrane region" description="Helical" evidence="6">
    <location>
        <begin position="5"/>
        <end position="24"/>
    </location>
</feature>
<dbReference type="PANTHER" id="PTHR13325:SF3">
    <property type="entry name" value="MEMBRANE-BOUND TRANSCRIPTION FACTOR SITE-2 PROTEASE"/>
    <property type="match status" value="1"/>
</dbReference>
<reference evidence="9" key="3">
    <citation type="submission" date="2024-02" db="EMBL/GenBank/DDBJ databases">
        <title>Comparative genomics of Cryptococcus and Kwoniella reveals pathogenesis evolution and contrasting modes of karyotype evolution via chromosome fusion or intercentromeric recombination.</title>
        <authorList>
            <person name="Coelho M.A."/>
            <person name="David-Palma M."/>
            <person name="Shea T."/>
            <person name="Bowers K."/>
            <person name="McGinley-Smith S."/>
            <person name="Mohammad A.W."/>
            <person name="Gnirke A."/>
            <person name="Yurkov A.M."/>
            <person name="Nowrousian M."/>
            <person name="Sun S."/>
            <person name="Cuomo C.A."/>
            <person name="Heitman J."/>
        </authorList>
    </citation>
    <scope>NUCLEOTIDE SEQUENCE</scope>
    <source>
        <strain evidence="9">CBS 10117</strain>
    </source>
</reference>